<accession>A0A8B9AMF1</accession>
<organism evidence="4 5">
    <name type="scientific">Phoenix dactylifera</name>
    <name type="common">Date palm</name>
    <dbReference type="NCBI Taxonomy" id="42345"/>
    <lineage>
        <taxon>Eukaryota</taxon>
        <taxon>Viridiplantae</taxon>
        <taxon>Streptophyta</taxon>
        <taxon>Embryophyta</taxon>
        <taxon>Tracheophyta</taxon>
        <taxon>Spermatophyta</taxon>
        <taxon>Magnoliopsida</taxon>
        <taxon>Liliopsida</taxon>
        <taxon>Arecaceae</taxon>
        <taxon>Coryphoideae</taxon>
        <taxon>Phoeniceae</taxon>
        <taxon>Phoenix</taxon>
    </lineage>
</organism>
<evidence type="ECO:0000256" key="2">
    <source>
        <dbReference type="SAM" id="MobiDB-lite"/>
    </source>
</evidence>
<gene>
    <name evidence="5" type="primary">LOC103713736</name>
</gene>
<dbReference type="InterPro" id="IPR052208">
    <property type="entry name" value="DmX-like/RAVE_component"/>
</dbReference>
<dbReference type="Gene3D" id="2.130.10.10">
    <property type="entry name" value="YVTN repeat-like/Quinoprotein amine dehydrogenase"/>
    <property type="match status" value="3"/>
</dbReference>
<keyword evidence="1" id="KW-0853">WD repeat</keyword>
<dbReference type="InterPro" id="IPR022033">
    <property type="entry name" value="Rav1p_C"/>
</dbReference>
<dbReference type="PANTHER" id="PTHR13950">
    <property type="entry name" value="RABCONNECTIN-RELATED"/>
    <property type="match status" value="1"/>
</dbReference>
<evidence type="ECO:0000313" key="5">
    <source>
        <dbReference type="RefSeq" id="XP_038984489.1"/>
    </source>
</evidence>
<evidence type="ECO:0000259" key="3">
    <source>
        <dbReference type="Pfam" id="PF12234"/>
    </source>
</evidence>
<dbReference type="SMART" id="SM00320">
    <property type="entry name" value="WD40"/>
    <property type="match status" value="10"/>
</dbReference>
<protein>
    <submittedName>
        <fullName evidence="5">Uncharacterized protein LOC103713736 isoform X1</fullName>
    </submittedName>
</protein>
<dbReference type="GO" id="GO:0007035">
    <property type="term" value="P:vacuolar acidification"/>
    <property type="evidence" value="ECO:0007669"/>
    <property type="project" value="TreeGrafter"/>
</dbReference>
<feature type="repeat" description="WD" evidence="1">
    <location>
        <begin position="2430"/>
        <end position="2471"/>
    </location>
</feature>
<dbReference type="Pfam" id="PF12234">
    <property type="entry name" value="Rav1p_C"/>
    <property type="match status" value="1"/>
</dbReference>
<dbReference type="Proteomes" id="UP000228380">
    <property type="component" value="Chromosome 8"/>
</dbReference>
<feature type="domain" description="RAVE complex protein Rav1 C-terminal" evidence="3">
    <location>
        <begin position="779"/>
        <end position="1403"/>
    </location>
</feature>
<dbReference type="Pfam" id="PF00400">
    <property type="entry name" value="WD40"/>
    <property type="match status" value="1"/>
</dbReference>
<reference evidence="5" key="2">
    <citation type="submission" date="2025-08" db="UniProtKB">
        <authorList>
            <consortium name="RefSeq"/>
        </authorList>
    </citation>
    <scope>IDENTIFICATION</scope>
    <source>
        <tissue evidence="5">Young leaves</tissue>
    </source>
</reference>
<dbReference type="InterPro" id="IPR001680">
    <property type="entry name" value="WD40_rpt"/>
</dbReference>
<evidence type="ECO:0000256" key="1">
    <source>
        <dbReference type="PROSITE-ProRule" id="PRU00221"/>
    </source>
</evidence>
<proteinExistence type="predicted"/>
<dbReference type="SUPFAM" id="SSF50978">
    <property type="entry name" value="WD40 repeat-like"/>
    <property type="match status" value="3"/>
</dbReference>
<dbReference type="PROSITE" id="PS50294">
    <property type="entry name" value="WD_REPEATS_REGION"/>
    <property type="match status" value="1"/>
</dbReference>
<name>A0A8B9AMF1_PHODC</name>
<sequence>MPEDRRVAVDGGGPAGDEDITDLLPLPLVRSQLIPPAPNRRASAIDWLPDFGGASWIAYGAASLIVISHFPSPLSPHETLVGPFFQQVIDPPVSAAGDGPAAVNAVAWCPSRPSEGEIAAALGSSIWMYSPVLDNESGSFCWKQTVDISETFTIEAIEWTGSGDGLIAAGIEVVSWIRRSTSWEMAWKLRAKVPQSLVSATWSAEGPVATAAYSLVHSSGISAEVFSFSREEHKCVSVYHRDGSSGITEVQLHHPQSVSMIQWRPTTGTQLEKDASLASRDVLLTCCLDGTVRLWSEIDNGRARKFNKEAHDLKTRRQSYHVIAVIEINQFLRGTLGVDIFIKWAIEFGGVICKGEGDSIYLSSVGSDHDQIGKCEWLISVGPRSSVTYWAIHCLDDISPPRSPRVTLWKKQNIVDLKGCNFSDSDFSNSKDQPILVKVVDSRSLLCGPPEMCSLLQLLPNSSVRWSQLYNPLPNDTEDKSLCKFSKERSLSCFSGGVLNQDGHTGNIIQVALHPYSCEIELAVSLDSDGFLLFWSLSAFSNCTLSMQTVAHPVWKLLGKVTLRDLSTDIGYSCLTWAPSILHDERFLLLGSADGIDCFIVKISEKGDNVLCQKMFTIPFSGCNHGGPPDCIYSTPLASKCGLSFLSNSFLLFCVWTTKFQALSWKVALHSESPSGSNGRCGCDAKGIASSEEGRYVSSFEGQVYHAAIYPGSSDLPAPQNCDQITSVAVVSLDNSILPIQQSAASYGGLCSETVSYHMATGCSDGTLKLWKMSYAESPIHSEPERLLWKLVGMFTAHQGPVSAISLSIHDSKIATVSMNGHNSTARLHIWESICLIGSGGFLLEDAIILKGPVIAINWLSIGNGQLLLGVCLPNEFHVYSQKTSSDQNMVKSEGLKEMHVWYCLALFHSYPVSKNFLWGSKVTPVLVHEKHISVLSQWLFRAETKQSKNASNKENGLKDRTFCSEMSQEQYYSDTKRGLLSMIDIADRLHAYLVVYHPRALIEYLYSGNWRHAQVVLKHLVESIKSNETSTTILGSNNWTFCHNILEILLSKYSEDTISKELCNKRLQWGRDVSSEVSSLQFQGNMSWSMAGDSMANAPKKISTATSWKSEFIYSLENSHDISFIKDMERIQILAVVDLLGEIGDSSHASAYESLDEPGRRFWVSVRFQQLFFLRKYGRLAAAEEFVVDSGLVAWAFQSDCQDDLLNSVLSAEPSWIEMRNLGVGLWYMNASQLRTRMEKLARLQYLKKKDPKDCALLYLALNRLQVLAGLFKISKYEKDKLLVGFLSRNFQEEKNKAAALKNAYVLMGRHQLELAIAFFLLGGDPSSAVTVCAKNLGDEQLALVICRLIEGYGGSLERQLISNILLPNAIEKGDYWLSSLFEWTLGNYSDSVKVLFDLHNESLIDKSVTLCDRPAFSDPNIGQYCVVLAAKNSFRNSAGDVLAMILSKFGRLLAAKALDRCGLPLEALECLSSSLIIEGKDRGSLIDIASHKIFHGILNPFSSGACNWLLGDVALELESNVKLNMALQYISKVLRDHPRWPLSNLVSSREMIIYKKHDTYQDETQTGELKHYLNRLLFTFEQKFSSNSVDLANMILIFACNKELLFLGYLMLQVNISQEDENDHHGPRSPFLNPALPRLLLKASREISYFVARYVVFCCFSDSVLKLVYNRDFTSEKDMYGLVHTRDCVLQSIIYQLRIFRLILKQYDREYSTEGVALNSRSVLDLVEYCIFFSSTWFRRHLKGLILMIHPILNAFVNGQSSLGGMAGELMKALHQTSELMFHDASGDSMGFIPDAICQQKQLEQSNSLMPSISEDEKWHLVGACLWMHLSNFMKNHFSKFPVTERPKDENSIMDLISLFPLTVAKLLAASLSYVSSSLVKQLASFLRWKALKGLPVTTIVWLDECSQSQPGFLHHYLNQEVATSQLPIEDSKSFFNMLREISLNPQDICAEFIKERVPCFPCTSRKLFSSWKDMHADIFAEYENAASTNNRLEDSCTGSIPNDGAKSIRSGRVLDTDGFVETRWKCSSSPRDATYFCNPKEVAKRSGELIEAICFNSINEQQVALASNRKGLLFFNWKAEKPLKEQADYIWSESDWPQDGWAGCESTPIPTYVSPGVGLGSKRGAHLGLGGATVGIGSLARPGRDLTGGGAFGIPGYAGIGASGLGWGEQEDFDESMDPPATIENVRTRALSCHPSRPFFLVGSTNTHVYLWEFGKDRALATYGVLPAANVPPPYALASISALQFDHCGHRFATAALDGTVCTWQLEVGGRSNVHPTDSSLCFSNHASDVAYVAASGSIIAAAGCNSNGVNVVVWDTLAPPATCQASIICHEVHLLIASTCFSYEGGARSLSVFDNDVGSGSISPLIVTGGKGGDVGLHDFRFIATGKTKRHRHSNEHDYQPSTLHEMNSGTSKYGENTNGMVWYIPKAHLGSVTRISTIPNTSLFLTGSKDGDVKLWDAKRSQLIFHWQKLHERHTFLKSNSRGFVRAAVTDIQVFSHGFLTCGGDGSVKLVQLK</sequence>
<evidence type="ECO:0000313" key="4">
    <source>
        <dbReference type="Proteomes" id="UP000228380"/>
    </source>
</evidence>
<feature type="region of interest" description="Disordered" evidence="2">
    <location>
        <begin position="1"/>
        <end position="20"/>
    </location>
</feature>
<dbReference type="GO" id="GO:0043291">
    <property type="term" value="C:RAVE complex"/>
    <property type="evidence" value="ECO:0007669"/>
    <property type="project" value="TreeGrafter"/>
</dbReference>
<dbReference type="InterPro" id="IPR015943">
    <property type="entry name" value="WD40/YVTN_repeat-like_dom_sf"/>
</dbReference>
<dbReference type="InterPro" id="IPR036322">
    <property type="entry name" value="WD40_repeat_dom_sf"/>
</dbReference>
<keyword evidence="4" id="KW-1185">Reference proteome</keyword>
<dbReference type="PANTHER" id="PTHR13950:SF9">
    <property type="entry name" value="RABCONNECTIN-3A"/>
    <property type="match status" value="1"/>
</dbReference>
<dbReference type="OrthoDB" id="342131at2759"/>
<dbReference type="FunFam" id="2.130.10.10:FF:001240">
    <property type="entry name" value="Transducin family protein / WD-40 repeat family protein"/>
    <property type="match status" value="1"/>
</dbReference>
<dbReference type="GeneID" id="103713736"/>
<dbReference type="RefSeq" id="XP_038984489.1">
    <property type="nucleotide sequence ID" value="XM_039128561.1"/>
</dbReference>
<dbReference type="PROSITE" id="PS50082">
    <property type="entry name" value="WD_REPEATS_2"/>
    <property type="match status" value="1"/>
</dbReference>
<reference evidence="4" key="1">
    <citation type="journal article" date="2019" name="Nat. Commun.">
        <title>Genome-wide association mapping of date palm fruit traits.</title>
        <authorList>
            <person name="Hazzouri K.M."/>
            <person name="Gros-Balthazard M."/>
            <person name="Flowers J.M."/>
            <person name="Copetti D."/>
            <person name="Lemansour A."/>
            <person name="Lebrun M."/>
            <person name="Masmoudi K."/>
            <person name="Ferrand S."/>
            <person name="Dhar M.I."/>
            <person name="Fresquez Z.A."/>
            <person name="Rosas U."/>
            <person name="Zhang J."/>
            <person name="Talag J."/>
            <person name="Lee S."/>
            <person name="Kudrna D."/>
            <person name="Powell R.F."/>
            <person name="Leitch I.J."/>
            <person name="Krueger R.R."/>
            <person name="Wing R.A."/>
            <person name="Amiri K.M.A."/>
            <person name="Purugganan M.D."/>
        </authorList>
    </citation>
    <scope>NUCLEOTIDE SEQUENCE [LARGE SCALE GENOMIC DNA]</scope>
    <source>
        <strain evidence="4">cv. Khalas</strain>
    </source>
</reference>